<comment type="similarity">
    <text evidence="4">Belongs to the HMBS family.</text>
</comment>
<comment type="caution">
    <text evidence="12">The sequence shown here is derived from an EMBL/GenBank/DDBJ whole genome shotgun (WGS) entry which is preliminary data.</text>
</comment>
<dbReference type="SUPFAM" id="SSF54782">
    <property type="entry name" value="Porphobilinogen deaminase (hydroxymethylbilane synthase), C-terminal domain"/>
    <property type="match status" value="1"/>
</dbReference>
<dbReference type="Gene3D" id="3.30.160.40">
    <property type="entry name" value="Porphobilinogen deaminase, C-terminal domain"/>
    <property type="match status" value="1"/>
</dbReference>
<evidence type="ECO:0000256" key="1">
    <source>
        <dbReference type="ARBA" id="ARBA00001916"/>
    </source>
</evidence>
<dbReference type="EMBL" id="CAXLJL010000578">
    <property type="protein sequence ID" value="CAL5139049.1"/>
    <property type="molecule type" value="Genomic_DNA"/>
</dbReference>
<proteinExistence type="inferred from homology"/>
<evidence type="ECO:0000256" key="8">
    <source>
        <dbReference type="ARBA" id="ARBA00033064"/>
    </source>
</evidence>
<dbReference type="Proteomes" id="UP001497525">
    <property type="component" value="Unassembled WGS sequence"/>
</dbReference>
<evidence type="ECO:0000256" key="7">
    <source>
        <dbReference type="ARBA" id="ARBA00023244"/>
    </source>
</evidence>
<comment type="pathway">
    <text evidence="3">Porphyrin-containing compound metabolism; protoporphyrin-IX biosynthesis; coproporphyrinogen-III from 5-aminolevulinate: step 2/4.</text>
</comment>
<dbReference type="Gene3D" id="3.40.190.10">
    <property type="entry name" value="Periplasmic binding protein-like II"/>
    <property type="match status" value="2"/>
</dbReference>
<dbReference type="PANTHER" id="PTHR11557">
    <property type="entry name" value="PORPHOBILINOGEN DEAMINASE"/>
    <property type="match status" value="1"/>
</dbReference>
<sequence>MGSNPLGLHVLTSVMPTAVPSDDRRIIRVGSRRSQLALVQTNLAVQLLKGKNPGLEFKVVEISTVGDKVLNVALSKIGDKGLFTKELENALFDREVDFVVHSLKDVSTSLPSGLVLGCIFDRTTPEDVVLMSSKYRGLKLDELPDGSVIGTSALRRVATLSRLYPHLKFVSIRGNLNTRLRKLDEGHQNGKDVGADLSIPVINYDALILARAGVERLGWSDRIDQVLTDCMHAVGQGALACECRQDDTAILSILSSLHSESVALSTIAERSLMRRLDGGCSTPIGVRCVLTEGRPWSSLQLSANILSLDGSQCVEGCLSTKLLCHPKESEDECSLANSLGAVELPESAPKNDQHSVPEMRPVVTDDELLMAKDHSSTFTGIFINPSSPDARLRMARAQSLGRTLAEQLLSKGGAQLLSEIRAQSAIKSQPTVNSSTSSILLPSVS</sequence>
<dbReference type="PRINTS" id="PR00151">
    <property type="entry name" value="PORPHBDMNASE"/>
</dbReference>
<feature type="domain" description="Porphobilinogen deaminase C-terminal" evidence="11">
    <location>
        <begin position="265"/>
        <end position="316"/>
    </location>
</feature>
<dbReference type="InterPro" id="IPR022417">
    <property type="entry name" value="Porphobilin_deaminase_N"/>
</dbReference>
<evidence type="ECO:0000256" key="9">
    <source>
        <dbReference type="SAM" id="MobiDB-lite"/>
    </source>
</evidence>
<name>A0AAV2TS13_CALDB</name>
<gene>
    <name evidence="12" type="ORF">CDAUBV1_LOCUS14098</name>
</gene>
<dbReference type="Pfam" id="PF03900">
    <property type="entry name" value="Porphobil_deamC"/>
    <property type="match status" value="1"/>
</dbReference>
<feature type="domain" description="Porphobilinogen deaminase N-terminal" evidence="10">
    <location>
        <begin position="27"/>
        <end position="250"/>
    </location>
</feature>
<evidence type="ECO:0000313" key="12">
    <source>
        <dbReference type="EMBL" id="CAL5139049.1"/>
    </source>
</evidence>
<evidence type="ECO:0000259" key="10">
    <source>
        <dbReference type="Pfam" id="PF01379"/>
    </source>
</evidence>
<evidence type="ECO:0000256" key="6">
    <source>
        <dbReference type="ARBA" id="ARBA00022679"/>
    </source>
</evidence>
<dbReference type="EC" id="2.5.1.61" evidence="5"/>
<feature type="region of interest" description="Disordered" evidence="9">
    <location>
        <begin position="426"/>
        <end position="445"/>
    </location>
</feature>
<evidence type="ECO:0000256" key="5">
    <source>
        <dbReference type="ARBA" id="ARBA00012655"/>
    </source>
</evidence>
<comment type="cofactor">
    <cofactor evidence="1">
        <name>dipyrromethane</name>
        <dbReference type="ChEBI" id="CHEBI:60342"/>
    </cofactor>
</comment>
<dbReference type="InterPro" id="IPR000860">
    <property type="entry name" value="HemC"/>
</dbReference>
<dbReference type="FunFam" id="3.40.190.10:FF:000004">
    <property type="entry name" value="Porphobilinogen deaminase"/>
    <property type="match status" value="1"/>
</dbReference>
<accession>A0AAV2TS13</accession>
<keyword evidence="7" id="KW-0627">Porphyrin biosynthesis</keyword>
<dbReference type="CDD" id="cd13645">
    <property type="entry name" value="PBP2_HuPBGD_like"/>
    <property type="match status" value="1"/>
</dbReference>
<dbReference type="SUPFAM" id="SSF53850">
    <property type="entry name" value="Periplasmic binding protein-like II"/>
    <property type="match status" value="1"/>
</dbReference>
<dbReference type="GO" id="GO:0006783">
    <property type="term" value="P:heme biosynthetic process"/>
    <property type="evidence" value="ECO:0007669"/>
    <property type="project" value="TreeGrafter"/>
</dbReference>
<dbReference type="InterPro" id="IPR022418">
    <property type="entry name" value="Porphobilinogen_deaminase_C"/>
</dbReference>
<evidence type="ECO:0000256" key="4">
    <source>
        <dbReference type="ARBA" id="ARBA00005638"/>
    </source>
</evidence>
<feature type="compositionally biased region" description="Low complexity" evidence="9">
    <location>
        <begin position="434"/>
        <end position="445"/>
    </location>
</feature>
<reference evidence="12" key="1">
    <citation type="submission" date="2024-06" db="EMBL/GenBank/DDBJ databases">
        <authorList>
            <person name="Liu X."/>
            <person name="Lenzi L."/>
            <person name="Haldenby T S."/>
            <person name="Uol C."/>
        </authorList>
    </citation>
    <scope>NUCLEOTIDE SEQUENCE</scope>
</reference>
<evidence type="ECO:0000256" key="3">
    <source>
        <dbReference type="ARBA" id="ARBA00004735"/>
    </source>
</evidence>
<evidence type="ECO:0000259" key="11">
    <source>
        <dbReference type="Pfam" id="PF03900"/>
    </source>
</evidence>
<protein>
    <recommendedName>
        <fullName evidence="5">hydroxymethylbilane synthase</fullName>
        <ecNumber evidence="5">2.5.1.61</ecNumber>
    </recommendedName>
    <alternativeName>
        <fullName evidence="8">Hydroxymethylbilane synthase</fullName>
    </alternativeName>
</protein>
<dbReference type="InterPro" id="IPR036803">
    <property type="entry name" value="Porphobilinogen_deaminase_C_sf"/>
</dbReference>
<comment type="function">
    <text evidence="2">Tetrapolymerization of the monopyrrole PBG into the hydroxymethylbilane pre-uroporphyrinogen in several discrete steps.</text>
</comment>
<evidence type="ECO:0000313" key="13">
    <source>
        <dbReference type="Proteomes" id="UP001497525"/>
    </source>
</evidence>
<dbReference type="AlphaFoldDB" id="A0AAV2TS13"/>
<dbReference type="GO" id="GO:0005737">
    <property type="term" value="C:cytoplasm"/>
    <property type="evidence" value="ECO:0007669"/>
    <property type="project" value="TreeGrafter"/>
</dbReference>
<dbReference type="PROSITE" id="PS00533">
    <property type="entry name" value="PORPHOBILINOGEN_DEAM"/>
    <property type="match status" value="1"/>
</dbReference>
<dbReference type="Pfam" id="PF01379">
    <property type="entry name" value="Porphobil_deam"/>
    <property type="match status" value="1"/>
</dbReference>
<dbReference type="NCBIfam" id="TIGR00212">
    <property type="entry name" value="hemC"/>
    <property type="match status" value="1"/>
</dbReference>
<dbReference type="InterPro" id="IPR022419">
    <property type="entry name" value="Porphobilin_deaminase_cofac_BS"/>
</dbReference>
<evidence type="ECO:0000256" key="2">
    <source>
        <dbReference type="ARBA" id="ARBA00002869"/>
    </source>
</evidence>
<dbReference type="PANTHER" id="PTHR11557:SF0">
    <property type="entry name" value="PORPHOBILINOGEN DEAMINASE"/>
    <property type="match status" value="1"/>
</dbReference>
<organism evidence="12 13">
    <name type="scientific">Calicophoron daubneyi</name>
    <name type="common">Rumen fluke</name>
    <name type="synonym">Paramphistomum daubneyi</name>
    <dbReference type="NCBI Taxonomy" id="300641"/>
    <lineage>
        <taxon>Eukaryota</taxon>
        <taxon>Metazoa</taxon>
        <taxon>Spiralia</taxon>
        <taxon>Lophotrochozoa</taxon>
        <taxon>Platyhelminthes</taxon>
        <taxon>Trematoda</taxon>
        <taxon>Digenea</taxon>
        <taxon>Plagiorchiida</taxon>
        <taxon>Pronocephalata</taxon>
        <taxon>Paramphistomoidea</taxon>
        <taxon>Paramphistomidae</taxon>
        <taxon>Calicophoron</taxon>
    </lineage>
</organism>
<keyword evidence="6" id="KW-0808">Transferase</keyword>
<dbReference type="GO" id="GO:0004418">
    <property type="term" value="F:hydroxymethylbilane synthase activity"/>
    <property type="evidence" value="ECO:0007669"/>
    <property type="project" value="UniProtKB-EC"/>
</dbReference>